<evidence type="ECO:0000259" key="3">
    <source>
        <dbReference type="Pfam" id="PF01576"/>
    </source>
</evidence>
<protein>
    <recommendedName>
        <fullName evidence="3">Myosin tail domain-containing protein</fullName>
    </recommendedName>
</protein>
<evidence type="ECO:0000313" key="4">
    <source>
        <dbReference type="EMBL" id="CAF4159893.1"/>
    </source>
</evidence>
<name>A0A819YHQ0_9BILA</name>
<dbReference type="GO" id="GO:0016459">
    <property type="term" value="C:myosin complex"/>
    <property type="evidence" value="ECO:0007669"/>
    <property type="project" value="InterPro"/>
</dbReference>
<reference evidence="4" key="1">
    <citation type="submission" date="2021-02" db="EMBL/GenBank/DDBJ databases">
        <authorList>
            <person name="Nowell W R."/>
        </authorList>
    </citation>
    <scope>NUCLEOTIDE SEQUENCE</scope>
</reference>
<gene>
    <name evidence="4" type="ORF">OTI717_LOCUS36665</name>
</gene>
<dbReference type="InterPro" id="IPR002928">
    <property type="entry name" value="Myosin_tail"/>
</dbReference>
<keyword evidence="1 2" id="KW-0175">Coiled coil</keyword>
<evidence type="ECO:0000256" key="1">
    <source>
        <dbReference type="ARBA" id="ARBA00023054"/>
    </source>
</evidence>
<dbReference type="Proteomes" id="UP000663823">
    <property type="component" value="Unassembled WGS sequence"/>
</dbReference>
<dbReference type="AlphaFoldDB" id="A0A819YHQ0"/>
<feature type="coiled-coil region" evidence="2">
    <location>
        <begin position="3"/>
        <end position="30"/>
    </location>
</feature>
<proteinExistence type="predicted"/>
<organism evidence="4 5">
    <name type="scientific">Rotaria sordida</name>
    <dbReference type="NCBI Taxonomy" id="392033"/>
    <lineage>
        <taxon>Eukaryota</taxon>
        <taxon>Metazoa</taxon>
        <taxon>Spiralia</taxon>
        <taxon>Gnathifera</taxon>
        <taxon>Rotifera</taxon>
        <taxon>Eurotatoria</taxon>
        <taxon>Bdelloidea</taxon>
        <taxon>Philodinida</taxon>
        <taxon>Philodinidae</taxon>
        <taxon>Rotaria</taxon>
    </lineage>
</organism>
<sequence>STVEEQKQQIIELEDELQTAEDARLRCEVNIGALKQQMEKHAHENN</sequence>
<accession>A0A819YHQ0</accession>
<feature type="non-terminal residue" evidence="4">
    <location>
        <position position="46"/>
    </location>
</feature>
<dbReference type="Pfam" id="PF01576">
    <property type="entry name" value="Myosin_tail_1"/>
    <property type="match status" value="1"/>
</dbReference>
<feature type="domain" description="Myosin tail" evidence="3">
    <location>
        <begin position="2"/>
        <end position="42"/>
    </location>
</feature>
<evidence type="ECO:0000256" key="2">
    <source>
        <dbReference type="SAM" id="Coils"/>
    </source>
</evidence>
<dbReference type="EMBL" id="CAJOAX010015924">
    <property type="protein sequence ID" value="CAF4159893.1"/>
    <property type="molecule type" value="Genomic_DNA"/>
</dbReference>
<comment type="caution">
    <text evidence="4">The sequence shown here is derived from an EMBL/GenBank/DDBJ whole genome shotgun (WGS) entry which is preliminary data.</text>
</comment>
<evidence type="ECO:0000313" key="5">
    <source>
        <dbReference type="Proteomes" id="UP000663823"/>
    </source>
</evidence>
<feature type="non-terminal residue" evidence="4">
    <location>
        <position position="1"/>
    </location>
</feature>